<gene>
    <name evidence="8" type="ORF">GCM10017584_09940</name>
</gene>
<comment type="caution">
    <text evidence="8">The sequence shown here is derived from an EMBL/GenBank/DDBJ whole genome shotgun (WGS) entry which is preliminary data.</text>
</comment>
<evidence type="ECO:0000313" key="9">
    <source>
        <dbReference type="Proteomes" id="UP001142372"/>
    </source>
</evidence>
<evidence type="ECO:0000256" key="1">
    <source>
        <dbReference type="ARBA" id="ARBA00022491"/>
    </source>
</evidence>
<dbReference type="GO" id="GO:0003700">
    <property type="term" value="F:DNA-binding transcription factor activity"/>
    <property type="evidence" value="ECO:0007669"/>
    <property type="project" value="TreeGrafter"/>
</dbReference>
<evidence type="ECO:0000259" key="7">
    <source>
        <dbReference type="PROSITE" id="PS50977"/>
    </source>
</evidence>
<dbReference type="InterPro" id="IPR036271">
    <property type="entry name" value="Tet_transcr_reg_TetR-rel_C_sf"/>
</dbReference>
<dbReference type="Gene3D" id="1.10.357.10">
    <property type="entry name" value="Tetracycline Repressor, domain 2"/>
    <property type="match status" value="2"/>
</dbReference>
<proteinExistence type="predicted"/>
<feature type="DNA-binding region" description="H-T-H motif" evidence="5">
    <location>
        <begin position="286"/>
        <end position="305"/>
    </location>
</feature>
<organism evidence="8 9">
    <name type="scientific">Leifsonia poae</name>
    <dbReference type="NCBI Taxonomy" id="110933"/>
    <lineage>
        <taxon>Bacteria</taxon>
        <taxon>Bacillati</taxon>
        <taxon>Actinomycetota</taxon>
        <taxon>Actinomycetes</taxon>
        <taxon>Micrococcales</taxon>
        <taxon>Microbacteriaceae</taxon>
        <taxon>Leifsonia</taxon>
    </lineage>
</organism>
<dbReference type="PROSITE" id="PS50977">
    <property type="entry name" value="HTH_TETR_2"/>
    <property type="match status" value="2"/>
</dbReference>
<reference evidence="8" key="2">
    <citation type="submission" date="2023-01" db="EMBL/GenBank/DDBJ databases">
        <authorList>
            <person name="Sun Q."/>
            <person name="Evtushenko L."/>
        </authorList>
    </citation>
    <scope>NUCLEOTIDE SEQUENCE</scope>
    <source>
        <strain evidence="8">VKM Ac-1401</strain>
    </source>
</reference>
<keyword evidence="4" id="KW-0804">Transcription</keyword>
<dbReference type="InterPro" id="IPR039538">
    <property type="entry name" value="BetI_C"/>
</dbReference>
<keyword evidence="9" id="KW-1185">Reference proteome</keyword>
<feature type="domain" description="HTH tetR-type" evidence="7">
    <location>
        <begin position="263"/>
        <end position="323"/>
    </location>
</feature>
<dbReference type="SUPFAM" id="SSF48498">
    <property type="entry name" value="Tetracyclin repressor-like, C-terminal domain"/>
    <property type="match status" value="2"/>
</dbReference>
<dbReference type="AlphaFoldDB" id="A0A9W6LZ07"/>
<sequence>MSAAVRDAAETSSPRRYARGRARRVEILDAAAALFADVGFGAVSLREIAARVGISHQGLLRHFASKDEVLIALLDRYETENAEWIESWLDAHTGSGSGSGSGSDENREALFIALADRNDGIPGYVELFTALAGEATSAEHPAHERFAARYAQLRELSVAQFSSPVVAGLAAREIETVDEAVRLAAAWDGLQLQSLYEPDSVRVSDHLRAHFAWLVGDGSAATAPGSGGKSTPGLPATSSAASAWPADQTGDEPDASAGYASGRARRDRIVDDAMDLFSRGGFTATSVQDVADRVGITKSALLYHFRSKDELLLAVLQRRDRLGLAQVPAGTVTASRRLELVVEGARHNTATPGLVELYCVLAGESTNPGHPGHDFFRERFRGTRAFFAATFTELIASGELPESLDADREAAWLLALWDGLQFQWLYDRGSVDIAEQLSLHLAAVRTR</sequence>
<protein>
    <recommendedName>
        <fullName evidence="7">HTH tetR-type domain-containing protein</fullName>
    </recommendedName>
</protein>
<keyword evidence="2" id="KW-0805">Transcription regulation</keyword>
<keyword evidence="3 5" id="KW-0238">DNA-binding</keyword>
<accession>A0A9W6LZ07</accession>
<dbReference type="InterPro" id="IPR001647">
    <property type="entry name" value="HTH_TetR"/>
</dbReference>
<feature type="region of interest" description="Disordered" evidence="6">
    <location>
        <begin position="222"/>
        <end position="262"/>
    </location>
</feature>
<dbReference type="InterPro" id="IPR050109">
    <property type="entry name" value="HTH-type_TetR-like_transc_reg"/>
</dbReference>
<dbReference type="PRINTS" id="PR00455">
    <property type="entry name" value="HTHTETR"/>
</dbReference>
<dbReference type="SUPFAM" id="SSF46689">
    <property type="entry name" value="Homeodomain-like"/>
    <property type="match status" value="2"/>
</dbReference>
<evidence type="ECO:0000256" key="4">
    <source>
        <dbReference type="ARBA" id="ARBA00023163"/>
    </source>
</evidence>
<dbReference type="InterPro" id="IPR009057">
    <property type="entry name" value="Homeodomain-like_sf"/>
</dbReference>
<keyword evidence="1" id="KW-0678">Repressor</keyword>
<evidence type="ECO:0000256" key="6">
    <source>
        <dbReference type="SAM" id="MobiDB-lite"/>
    </source>
</evidence>
<dbReference type="PANTHER" id="PTHR30055">
    <property type="entry name" value="HTH-TYPE TRANSCRIPTIONAL REGULATOR RUTR"/>
    <property type="match status" value="1"/>
</dbReference>
<dbReference type="PANTHER" id="PTHR30055:SF226">
    <property type="entry name" value="HTH-TYPE TRANSCRIPTIONAL REGULATOR PKSA"/>
    <property type="match status" value="1"/>
</dbReference>
<reference evidence="8" key="1">
    <citation type="journal article" date="2014" name="Int. J. Syst. Evol. Microbiol.">
        <title>Complete genome sequence of Corynebacterium casei LMG S-19264T (=DSM 44701T), isolated from a smear-ripened cheese.</title>
        <authorList>
            <consortium name="US DOE Joint Genome Institute (JGI-PGF)"/>
            <person name="Walter F."/>
            <person name="Albersmeier A."/>
            <person name="Kalinowski J."/>
            <person name="Ruckert C."/>
        </authorList>
    </citation>
    <scope>NUCLEOTIDE SEQUENCE</scope>
    <source>
        <strain evidence="8">VKM Ac-1401</strain>
    </source>
</reference>
<dbReference type="Pfam" id="PF00440">
    <property type="entry name" value="TetR_N"/>
    <property type="match status" value="2"/>
</dbReference>
<dbReference type="Proteomes" id="UP001142372">
    <property type="component" value="Unassembled WGS sequence"/>
</dbReference>
<dbReference type="Pfam" id="PF13977">
    <property type="entry name" value="TetR_C_6"/>
    <property type="match status" value="1"/>
</dbReference>
<evidence type="ECO:0000313" key="8">
    <source>
        <dbReference type="EMBL" id="GLJ75420.1"/>
    </source>
</evidence>
<dbReference type="RefSeq" id="WP_271176101.1">
    <property type="nucleotide sequence ID" value="NZ_BAAAJO010000001.1"/>
</dbReference>
<evidence type="ECO:0000256" key="5">
    <source>
        <dbReference type="PROSITE-ProRule" id="PRU00335"/>
    </source>
</evidence>
<name>A0A9W6LZ07_9MICO</name>
<dbReference type="EMBL" id="BSEN01000003">
    <property type="protein sequence ID" value="GLJ75420.1"/>
    <property type="molecule type" value="Genomic_DNA"/>
</dbReference>
<evidence type="ECO:0000256" key="2">
    <source>
        <dbReference type="ARBA" id="ARBA00023015"/>
    </source>
</evidence>
<feature type="domain" description="HTH tetR-type" evidence="7">
    <location>
        <begin position="21"/>
        <end position="81"/>
    </location>
</feature>
<evidence type="ECO:0000256" key="3">
    <source>
        <dbReference type="ARBA" id="ARBA00023125"/>
    </source>
</evidence>
<dbReference type="GO" id="GO:0000976">
    <property type="term" value="F:transcription cis-regulatory region binding"/>
    <property type="evidence" value="ECO:0007669"/>
    <property type="project" value="TreeGrafter"/>
</dbReference>
<feature type="DNA-binding region" description="H-T-H motif" evidence="5">
    <location>
        <begin position="44"/>
        <end position="63"/>
    </location>
</feature>